<organism evidence="10 11">
    <name type="scientific">Acanthaster planci</name>
    <name type="common">Crown-of-thorns starfish</name>
    <dbReference type="NCBI Taxonomy" id="133434"/>
    <lineage>
        <taxon>Eukaryota</taxon>
        <taxon>Metazoa</taxon>
        <taxon>Echinodermata</taxon>
        <taxon>Eleutherozoa</taxon>
        <taxon>Asterozoa</taxon>
        <taxon>Asteroidea</taxon>
        <taxon>Valvatacea</taxon>
        <taxon>Valvatida</taxon>
        <taxon>Acanthasteridae</taxon>
        <taxon>Acanthaster</taxon>
    </lineage>
</organism>
<evidence type="ECO:0000256" key="3">
    <source>
        <dbReference type="ARBA" id="ARBA00022723"/>
    </source>
</evidence>
<name>A0A8B7YA69_ACAPL</name>
<keyword evidence="7" id="KW-0472">Membrane</keyword>
<keyword evidence="6" id="KW-0482">Metalloprotease</keyword>
<keyword evidence="7" id="KW-0812">Transmembrane</keyword>
<reference evidence="11" key="1">
    <citation type="submission" date="2025-08" db="UniProtKB">
        <authorList>
            <consortium name="RefSeq"/>
        </authorList>
    </citation>
    <scope>IDENTIFICATION</scope>
</reference>
<evidence type="ECO:0000256" key="5">
    <source>
        <dbReference type="ARBA" id="ARBA00022833"/>
    </source>
</evidence>
<dbReference type="GO" id="GO:0046872">
    <property type="term" value="F:metal ion binding"/>
    <property type="evidence" value="ECO:0007669"/>
    <property type="project" value="UniProtKB-KW"/>
</dbReference>
<dbReference type="Pfam" id="PF05649">
    <property type="entry name" value="Peptidase_M13_N"/>
    <property type="match status" value="1"/>
</dbReference>
<dbReference type="GO" id="GO:0004222">
    <property type="term" value="F:metalloendopeptidase activity"/>
    <property type="evidence" value="ECO:0007669"/>
    <property type="project" value="InterPro"/>
</dbReference>
<evidence type="ECO:0000313" key="11">
    <source>
        <dbReference type="RefSeq" id="XP_022090143.1"/>
    </source>
</evidence>
<dbReference type="KEGG" id="aplc:110979009"/>
<dbReference type="SUPFAM" id="SSF55486">
    <property type="entry name" value="Metalloproteases ('zincins'), catalytic domain"/>
    <property type="match status" value="1"/>
</dbReference>
<keyword evidence="5" id="KW-0862">Zinc</keyword>
<dbReference type="GO" id="GO:0016485">
    <property type="term" value="P:protein processing"/>
    <property type="evidence" value="ECO:0007669"/>
    <property type="project" value="TreeGrafter"/>
</dbReference>
<dbReference type="Pfam" id="PF01431">
    <property type="entry name" value="Peptidase_M13"/>
    <property type="match status" value="1"/>
</dbReference>
<dbReference type="CDD" id="cd08662">
    <property type="entry name" value="M13"/>
    <property type="match status" value="1"/>
</dbReference>
<protein>
    <submittedName>
        <fullName evidence="11">Membrane metallo-endopeptidase-like 1</fullName>
    </submittedName>
</protein>
<dbReference type="Gene3D" id="1.10.1380.10">
    <property type="entry name" value="Neutral endopeptidase , domain2"/>
    <property type="match status" value="1"/>
</dbReference>
<dbReference type="PRINTS" id="PR00786">
    <property type="entry name" value="NEPRILYSIN"/>
</dbReference>
<evidence type="ECO:0000256" key="1">
    <source>
        <dbReference type="ARBA" id="ARBA00001947"/>
    </source>
</evidence>
<keyword evidence="2" id="KW-0645">Protease</keyword>
<dbReference type="Proteomes" id="UP000694845">
    <property type="component" value="Unplaced"/>
</dbReference>
<evidence type="ECO:0000259" key="9">
    <source>
        <dbReference type="Pfam" id="PF05649"/>
    </source>
</evidence>
<dbReference type="AlphaFoldDB" id="A0A8B7YA69"/>
<dbReference type="InterPro" id="IPR024079">
    <property type="entry name" value="MetalloPept_cat_dom_sf"/>
</dbReference>
<dbReference type="PANTHER" id="PTHR11733">
    <property type="entry name" value="ZINC METALLOPROTEASE FAMILY M13 NEPRILYSIN-RELATED"/>
    <property type="match status" value="1"/>
</dbReference>
<feature type="domain" description="Peptidase M13 N-terminal" evidence="9">
    <location>
        <begin position="97"/>
        <end position="486"/>
    </location>
</feature>
<keyword evidence="4" id="KW-0378">Hydrolase</keyword>
<keyword evidence="7" id="KW-1133">Transmembrane helix</keyword>
<gene>
    <name evidence="11" type="primary">LOC110979009</name>
</gene>
<evidence type="ECO:0000256" key="6">
    <source>
        <dbReference type="ARBA" id="ARBA00023049"/>
    </source>
</evidence>
<dbReference type="GO" id="GO:0005886">
    <property type="term" value="C:plasma membrane"/>
    <property type="evidence" value="ECO:0007669"/>
    <property type="project" value="TreeGrafter"/>
</dbReference>
<proteinExistence type="predicted"/>
<dbReference type="Gene3D" id="3.40.390.10">
    <property type="entry name" value="Collagenase (Catalytic Domain)"/>
    <property type="match status" value="1"/>
</dbReference>
<dbReference type="OrthoDB" id="5986041at2759"/>
<dbReference type="PROSITE" id="PS51885">
    <property type="entry name" value="NEPRILYSIN"/>
    <property type="match status" value="1"/>
</dbReference>
<dbReference type="InterPro" id="IPR042089">
    <property type="entry name" value="Peptidase_M13_dom_2"/>
</dbReference>
<dbReference type="OMA" id="DDAPNYG"/>
<comment type="cofactor">
    <cofactor evidence="1">
        <name>Zn(2+)</name>
        <dbReference type="ChEBI" id="CHEBI:29105"/>
    </cofactor>
</comment>
<dbReference type="InterPro" id="IPR008753">
    <property type="entry name" value="Peptidase_M13_N"/>
</dbReference>
<evidence type="ECO:0000259" key="8">
    <source>
        <dbReference type="Pfam" id="PF01431"/>
    </source>
</evidence>
<evidence type="ECO:0000256" key="2">
    <source>
        <dbReference type="ARBA" id="ARBA00022670"/>
    </source>
</evidence>
<feature type="transmembrane region" description="Helical" evidence="7">
    <location>
        <begin position="28"/>
        <end position="50"/>
    </location>
</feature>
<dbReference type="GeneID" id="110979009"/>
<keyword evidence="3" id="KW-0479">Metal-binding</keyword>
<keyword evidence="10" id="KW-1185">Reference proteome</keyword>
<evidence type="ECO:0000313" key="10">
    <source>
        <dbReference type="Proteomes" id="UP000694845"/>
    </source>
</evidence>
<accession>A0A8B7YA69</accession>
<dbReference type="InterPro" id="IPR000718">
    <property type="entry name" value="Peptidase_M13"/>
</dbReference>
<dbReference type="PANTHER" id="PTHR11733:SF133">
    <property type="entry name" value="PHOSPHATE-REGULATING NEUTRAL ENDOPEPTIDASE PHEX"/>
    <property type="match status" value="1"/>
</dbReference>
<sequence>MDDYRANSKAQLALEDDVAAKTPSKIPLILVGIFAAATIALTVTTVVFVLQKNDIANELDELKATSKPTQPVPLCTTKQCYDSAYVYLSSMDPSKNPCDNFFEYACGGWTERYTVPDDRTSFSTFTLLRDDLADKLKVLFEQSPTAGEPDSYHIVRNDYKSCEDMDTINELGAKPLTDLLTSLGGWPVLGDNPAGGNWDSAAFDFEKLWADIKGKYGVQMIVASDVWPDPQNTAKYKLDIDERDEPDDYRVKILLEERYSKEKQAYLQYLIDIAVALGANETVATQDMTDLIEFESAMANLTVVHPDEGWVEITLKEIGMDVIDWVRFYNLMLPASVNPRVTDNEPIINYRTNYISNVTMWLKDQSERVKANYMIWQLVSRMVPFMNETFLAIRQKYQETVDGTTSPTARWKTCVSNANDQYEFISGRMYVDEHFPEDAKQKTLDMIRNLQTAFKSMLETNDWLQDEDKPKAAEKADAMAIEIGYPEWIKDNAKLDAEYADLTAKDKEYFQNSLRYREWISQAELALLREDVDTENSLWSIVGPAVVNAFYSPSRNGILFPAAILQPPFYHKDLPWYSNYGGIGVVIGHEITHGFDNNGRQYDKDGNFRQWWTQESIDNFKEKAQCIIDQYSGFVMPENGRHLNGEQTQGENIADNGGLRESYKAYMDNIPKQPRLPGVDFTEEQMFFLSFSQIWCSVFKPEGVDNYIDNGVHSPGRYRVIGPLQNNEAFNAAFNCPTGSYMNQDVKCKVWY</sequence>
<evidence type="ECO:0000256" key="4">
    <source>
        <dbReference type="ARBA" id="ARBA00022801"/>
    </source>
</evidence>
<evidence type="ECO:0000256" key="7">
    <source>
        <dbReference type="SAM" id="Phobius"/>
    </source>
</evidence>
<feature type="domain" description="Peptidase M13 C-terminal" evidence="8">
    <location>
        <begin position="548"/>
        <end position="750"/>
    </location>
</feature>
<dbReference type="InterPro" id="IPR018497">
    <property type="entry name" value="Peptidase_M13_C"/>
</dbReference>
<dbReference type="RefSeq" id="XP_022090143.1">
    <property type="nucleotide sequence ID" value="XM_022234451.1"/>
</dbReference>